<gene>
    <name evidence="1" type="ORF">E6C55_23500</name>
</gene>
<keyword evidence="2" id="KW-1185">Reference proteome</keyword>
<dbReference type="Pfam" id="PF14907">
    <property type="entry name" value="NTP_transf_5"/>
    <property type="match status" value="1"/>
</dbReference>
<dbReference type="Proteomes" id="UP000310636">
    <property type="component" value="Unassembled WGS sequence"/>
</dbReference>
<evidence type="ECO:0000313" key="1">
    <source>
        <dbReference type="EMBL" id="THF74918.1"/>
    </source>
</evidence>
<dbReference type="AlphaFoldDB" id="A0A4S4BQN1"/>
<evidence type="ECO:0008006" key="3">
    <source>
        <dbReference type="Google" id="ProtNLM"/>
    </source>
</evidence>
<dbReference type="EMBL" id="SSOB01000036">
    <property type="protein sequence ID" value="THF74918.1"/>
    <property type="molecule type" value="Genomic_DNA"/>
</dbReference>
<organism evidence="1 2">
    <name type="scientific">Cohnella fermenti</name>
    <dbReference type="NCBI Taxonomy" id="2565925"/>
    <lineage>
        <taxon>Bacteria</taxon>
        <taxon>Bacillati</taxon>
        <taxon>Bacillota</taxon>
        <taxon>Bacilli</taxon>
        <taxon>Bacillales</taxon>
        <taxon>Paenibacillaceae</taxon>
        <taxon>Cohnella</taxon>
    </lineage>
</organism>
<dbReference type="InterPro" id="IPR039498">
    <property type="entry name" value="NTP_transf_5"/>
</dbReference>
<proteinExistence type="predicted"/>
<name>A0A4S4BQN1_9BACL</name>
<evidence type="ECO:0000313" key="2">
    <source>
        <dbReference type="Proteomes" id="UP000310636"/>
    </source>
</evidence>
<dbReference type="OrthoDB" id="2659434at2"/>
<dbReference type="RefSeq" id="WP_136372270.1">
    <property type="nucleotide sequence ID" value="NZ_SSOB01000036.1"/>
</dbReference>
<reference evidence="1 2" key="1">
    <citation type="submission" date="2019-04" db="EMBL/GenBank/DDBJ databases">
        <title>Cohnella sp. nov. isolated from preserved vegetables.</title>
        <authorList>
            <person name="Lin S.-Y."/>
            <person name="Hung M.-H."/>
            <person name="Young C.-C."/>
        </authorList>
    </citation>
    <scope>NUCLEOTIDE SEQUENCE [LARGE SCALE GENOMIC DNA]</scope>
    <source>
        <strain evidence="1 2">CC-MHH1044</strain>
    </source>
</reference>
<sequence>MMIPFLQELYKPHPEFRLNEEDCRRLLAEIELFGIAAQVYMLLKEKGDAAKRLPELFWQSLAGGFTNSVQFNLYMKVQEEAILGALERNRIHGMPLKGIQFASRYFGHYGARLTSDIDIYVPEAELRRAIRCLEEQGFAFEIIKDHHARLHRGDLTVELHLTFDKQYWSRLDPAPFWNESERFKEYRYIRQLSTQQAFYFICLHGARHHMDNMRFVLDIVQMLYRSGEEIDFDLLFKQARRDLTSRRIRTVLTIVYRQFPQLQMRKPLDMTYIDSGWNYDTIRAAILGRKGVPYYRYKLHFKHLIFDSWKYALKSISKPY</sequence>
<comment type="caution">
    <text evidence="1">The sequence shown here is derived from an EMBL/GenBank/DDBJ whole genome shotgun (WGS) entry which is preliminary data.</text>
</comment>
<protein>
    <recommendedName>
        <fullName evidence="3">Nucleotidyltransferase family protein</fullName>
    </recommendedName>
</protein>
<accession>A0A4S4BQN1</accession>